<dbReference type="EMBL" id="REGN01001783">
    <property type="protein sequence ID" value="RNA32579.1"/>
    <property type="molecule type" value="Genomic_DNA"/>
</dbReference>
<accession>A0A3M7SA36</accession>
<sequence length="149" mass="17419">MQLLDTSNHFDFDSGLRFELGTECLLAVPFRFDVVDRELSDRDFSPFGQRFPLFSVPKTFSGLQHDPLCPNLDLSNQTYNFTEIPIADFNSLLPLVRLEDNCVSYHINIMYKKWLNLAKISKKPEKENWVLIRISSNKDIFFQINKIII</sequence>
<evidence type="ECO:0000313" key="1">
    <source>
        <dbReference type="EMBL" id="RNA32579.1"/>
    </source>
</evidence>
<gene>
    <name evidence="1" type="ORF">BpHYR1_038705</name>
</gene>
<reference evidence="1 2" key="1">
    <citation type="journal article" date="2018" name="Sci. Rep.">
        <title>Genomic signatures of local adaptation to the degree of environmental predictability in rotifers.</title>
        <authorList>
            <person name="Franch-Gras L."/>
            <person name="Hahn C."/>
            <person name="Garcia-Roger E.M."/>
            <person name="Carmona M.J."/>
            <person name="Serra M."/>
            <person name="Gomez A."/>
        </authorList>
    </citation>
    <scope>NUCLEOTIDE SEQUENCE [LARGE SCALE GENOMIC DNA]</scope>
    <source>
        <strain evidence="1">HYR1</strain>
    </source>
</reference>
<dbReference type="Proteomes" id="UP000276133">
    <property type="component" value="Unassembled WGS sequence"/>
</dbReference>
<name>A0A3M7SA36_BRAPC</name>
<keyword evidence="2" id="KW-1185">Reference proteome</keyword>
<evidence type="ECO:0000313" key="2">
    <source>
        <dbReference type="Proteomes" id="UP000276133"/>
    </source>
</evidence>
<organism evidence="1 2">
    <name type="scientific">Brachionus plicatilis</name>
    <name type="common">Marine rotifer</name>
    <name type="synonym">Brachionus muelleri</name>
    <dbReference type="NCBI Taxonomy" id="10195"/>
    <lineage>
        <taxon>Eukaryota</taxon>
        <taxon>Metazoa</taxon>
        <taxon>Spiralia</taxon>
        <taxon>Gnathifera</taxon>
        <taxon>Rotifera</taxon>
        <taxon>Eurotatoria</taxon>
        <taxon>Monogononta</taxon>
        <taxon>Pseudotrocha</taxon>
        <taxon>Ploima</taxon>
        <taxon>Brachionidae</taxon>
        <taxon>Brachionus</taxon>
    </lineage>
</organism>
<dbReference type="AlphaFoldDB" id="A0A3M7SA36"/>
<comment type="caution">
    <text evidence="1">The sequence shown here is derived from an EMBL/GenBank/DDBJ whole genome shotgun (WGS) entry which is preliminary data.</text>
</comment>
<protein>
    <submittedName>
        <fullName evidence="1">Uncharacterized protein</fullName>
    </submittedName>
</protein>
<proteinExistence type="predicted"/>